<feature type="compositionally biased region" description="Low complexity" evidence="3">
    <location>
        <begin position="7"/>
        <end position="23"/>
    </location>
</feature>
<comment type="pathway">
    <text evidence="1">Cofactor biosynthesis; molybdopterin biosynthesis.</text>
</comment>
<evidence type="ECO:0000313" key="5">
    <source>
        <dbReference type="EMBL" id="GEA80867.1"/>
    </source>
</evidence>
<evidence type="ECO:0000256" key="3">
    <source>
        <dbReference type="SAM" id="MobiDB-lite"/>
    </source>
</evidence>
<dbReference type="NCBIfam" id="TIGR00177">
    <property type="entry name" value="molyb_syn"/>
    <property type="match status" value="1"/>
</dbReference>
<keyword evidence="6" id="KW-1185">Reference proteome</keyword>
<proteinExistence type="predicted"/>
<evidence type="ECO:0000256" key="2">
    <source>
        <dbReference type="ARBA" id="ARBA00023150"/>
    </source>
</evidence>
<comment type="caution">
    <text evidence="5">The sequence shown here is derived from an EMBL/GenBank/DDBJ whole genome shotgun (WGS) entry which is preliminary data.</text>
</comment>
<protein>
    <submittedName>
        <fullName evidence="5">Molybdenum cofactor biosynthesis protein</fullName>
    </submittedName>
</protein>
<dbReference type="Proteomes" id="UP000315842">
    <property type="component" value="Unassembled WGS sequence"/>
</dbReference>
<evidence type="ECO:0000256" key="1">
    <source>
        <dbReference type="ARBA" id="ARBA00005046"/>
    </source>
</evidence>
<evidence type="ECO:0000313" key="6">
    <source>
        <dbReference type="Proteomes" id="UP000315842"/>
    </source>
</evidence>
<name>A0A4Y3KA71_CELUD</name>
<keyword evidence="2" id="KW-0501">Molybdenum cofactor biosynthesis</keyword>
<dbReference type="EMBL" id="BJLP01000017">
    <property type="protein sequence ID" value="GEA80867.1"/>
    <property type="molecule type" value="Genomic_DNA"/>
</dbReference>
<dbReference type="CDD" id="cd00886">
    <property type="entry name" value="MogA_MoaB"/>
    <property type="match status" value="1"/>
</dbReference>
<dbReference type="AlphaFoldDB" id="A0A4Y3KA71"/>
<dbReference type="Gene3D" id="3.40.980.10">
    <property type="entry name" value="MoaB/Mog-like domain"/>
    <property type="match status" value="1"/>
</dbReference>
<dbReference type="SMART" id="SM00852">
    <property type="entry name" value="MoCF_biosynth"/>
    <property type="match status" value="1"/>
</dbReference>
<dbReference type="InterPro" id="IPR051920">
    <property type="entry name" value="MPT_Adenylyltrnsfr/MoaC-Rel"/>
</dbReference>
<organism evidence="5 6">
    <name type="scientific">Cellulomonas uda</name>
    <dbReference type="NCBI Taxonomy" id="1714"/>
    <lineage>
        <taxon>Bacteria</taxon>
        <taxon>Bacillati</taxon>
        <taxon>Actinomycetota</taxon>
        <taxon>Actinomycetes</taxon>
        <taxon>Micrococcales</taxon>
        <taxon>Cellulomonadaceae</taxon>
        <taxon>Cellulomonas</taxon>
    </lineage>
</organism>
<sequence>MSQHPQGPSTTSADASAPAATAPVRAAVVVVSDRSAAGAREDRSGPAAVAALRDAGFAVPDAVVVPDGAASVRGAVEDAMARGARLVVTSGGTGVGPRDETPEGTRPLLAKELPGIPELLRRSSDVPTAVLGRGLAGVTDAGVVVVNLPGSPGGVREGLAVLAPLLPHLLSQVGGGDHA</sequence>
<dbReference type="PANTHER" id="PTHR43764">
    <property type="entry name" value="MOLYBDENUM COFACTOR BIOSYNTHESIS"/>
    <property type="match status" value="1"/>
</dbReference>
<accession>A0A4Y3KA71</accession>
<feature type="region of interest" description="Disordered" evidence="3">
    <location>
        <begin position="1"/>
        <end position="23"/>
    </location>
</feature>
<dbReference type="InterPro" id="IPR001453">
    <property type="entry name" value="MoaB/Mog_dom"/>
</dbReference>
<feature type="domain" description="MoaB/Mog" evidence="4">
    <location>
        <begin position="27"/>
        <end position="169"/>
    </location>
</feature>
<dbReference type="GO" id="GO:0006777">
    <property type="term" value="P:Mo-molybdopterin cofactor biosynthetic process"/>
    <property type="evidence" value="ECO:0007669"/>
    <property type="project" value="UniProtKB-KW"/>
</dbReference>
<dbReference type="PANTHER" id="PTHR43764:SF1">
    <property type="entry name" value="MOLYBDOPTERIN MOLYBDOTRANSFERASE"/>
    <property type="match status" value="1"/>
</dbReference>
<dbReference type="Pfam" id="PF00994">
    <property type="entry name" value="MoCF_biosynth"/>
    <property type="match status" value="1"/>
</dbReference>
<gene>
    <name evidence="5" type="ORF">CUD01_13110</name>
</gene>
<dbReference type="InterPro" id="IPR036425">
    <property type="entry name" value="MoaB/Mog-like_dom_sf"/>
</dbReference>
<dbReference type="SUPFAM" id="SSF53218">
    <property type="entry name" value="Molybdenum cofactor biosynthesis proteins"/>
    <property type="match status" value="1"/>
</dbReference>
<reference evidence="5 6" key="1">
    <citation type="submission" date="2019-06" db="EMBL/GenBank/DDBJ databases">
        <title>Whole genome shotgun sequence of Cellulomonas uda NBRC 3747.</title>
        <authorList>
            <person name="Hosoyama A."/>
            <person name="Uohara A."/>
            <person name="Ohji S."/>
            <person name="Ichikawa N."/>
        </authorList>
    </citation>
    <scope>NUCLEOTIDE SEQUENCE [LARGE SCALE GENOMIC DNA]</scope>
    <source>
        <strain evidence="5 6">NBRC 3747</strain>
    </source>
</reference>
<evidence type="ECO:0000259" key="4">
    <source>
        <dbReference type="SMART" id="SM00852"/>
    </source>
</evidence>